<evidence type="ECO:0000313" key="4">
    <source>
        <dbReference type="Proteomes" id="UP000054524"/>
    </source>
</evidence>
<accession>A0A086J009</accession>
<dbReference type="HOGENOM" id="CLU_122959_0_0_1"/>
<evidence type="ECO:0008006" key="5">
    <source>
        <dbReference type="Google" id="ProtNLM"/>
    </source>
</evidence>
<reference evidence="2" key="1">
    <citation type="submission" date="2011-03" db="EMBL/GenBank/DDBJ databases">
        <title>The Genome Sequence of Nematocida sp1 strain ERTm2.</title>
        <authorList>
            <consortium name="The Broad Institute Genome Sequencing Platform"/>
            <consortium name="The Broad Institute Genome Sequencing Center for Infectious Disease"/>
            <person name="Cuomo C."/>
            <person name="Troemel E."/>
            <person name="Young S.K."/>
            <person name="Zeng Q."/>
            <person name="Gargeya S."/>
            <person name="Fitzgerald M."/>
            <person name="Haas B."/>
            <person name="Abouelleil A."/>
            <person name="Alvarado L."/>
            <person name="Arachchi H.M."/>
            <person name="Berlin A."/>
            <person name="Brown A."/>
            <person name="Chapman S.B."/>
            <person name="Chen Z."/>
            <person name="Dunbar C."/>
            <person name="Freedman E."/>
            <person name="Gearin G."/>
            <person name="Gellesch M."/>
            <person name="Goldberg J."/>
            <person name="Griggs A."/>
            <person name="Gujja S."/>
            <person name="Heilman E.R."/>
            <person name="Heiman D."/>
            <person name="Howarth C."/>
            <person name="Larson L."/>
            <person name="Lui A."/>
            <person name="MacDonald P.J.P."/>
            <person name="Mehta T."/>
            <person name="Montmayeur A."/>
            <person name="Murphy C."/>
            <person name="Neiman D."/>
            <person name="Pearson M."/>
            <person name="Priest M."/>
            <person name="Roberts A."/>
            <person name="Saif S."/>
            <person name="Shea T."/>
            <person name="Shenoy N."/>
            <person name="Sisk P."/>
            <person name="Stolte C."/>
            <person name="Sykes S."/>
            <person name="White J."/>
            <person name="Yandava C."/>
            <person name="Wortman J."/>
            <person name="Nusbaum C."/>
            <person name="Birren B."/>
        </authorList>
    </citation>
    <scope>NUCLEOTIDE SEQUENCE</scope>
    <source>
        <strain evidence="2">ERTm2</strain>
    </source>
</reference>
<gene>
    <name evidence="2" type="ORF">NERG_01429</name>
    <name evidence="3" type="ORF">NESG_02252</name>
</gene>
<accession>H8ZCI6</accession>
<dbReference type="Proteomes" id="UP000005622">
    <property type="component" value="Unassembled WGS sequence"/>
</dbReference>
<feature type="region of interest" description="Disordered" evidence="1">
    <location>
        <begin position="1"/>
        <end position="37"/>
    </location>
</feature>
<sequence>MAQQVGHEQKSPEEKQLEIKKREEREEKERKEKQEYEEHLQRLRNLIKEDQKTNMEKAKVEIDGIRAMQTVSLREAQIKPLTTCGERQIEGSNGEEIRLKIIHETKKQLHTLKADATVDMFRKILIQNFGIKNPKAFISTVGEIDFSVPSTTLKSIGVSDMDTIYVHKL</sequence>
<name>H8ZCI6_NEMA1</name>
<dbReference type="OrthoDB" id="2194349at2759"/>
<protein>
    <recommendedName>
        <fullName evidence="5">Ubiquitin-like domain-containing protein</fullName>
    </recommendedName>
</protein>
<evidence type="ECO:0000313" key="3">
    <source>
        <dbReference type="EMBL" id="KFG25477.1"/>
    </source>
</evidence>
<organism evidence="2">
    <name type="scientific">Nematocida ausubeli (strain ATCC PRA-371 / ERTm2)</name>
    <name type="common">Nematode killer fungus</name>
    <dbReference type="NCBI Taxonomy" id="1913371"/>
    <lineage>
        <taxon>Eukaryota</taxon>
        <taxon>Fungi</taxon>
        <taxon>Fungi incertae sedis</taxon>
        <taxon>Microsporidia</taxon>
        <taxon>Nematocida</taxon>
    </lineage>
</organism>
<feature type="compositionally biased region" description="Basic and acidic residues" evidence="1">
    <location>
        <begin position="7"/>
        <end position="37"/>
    </location>
</feature>
<reference evidence="3" key="2">
    <citation type="submission" date="2012-10" db="EMBL/GenBank/DDBJ databases">
        <authorList>
            <consortium name="The Broad Institute Genome Sequencing Platform"/>
            <consortium name="The Broad Institute Genome Sequencing Center for Infectious Disease"/>
            <person name="Cuomo C."/>
            <person name="Troemel E."/>
            <person name="Walker B."/>
            <person name="Young S.K."/>
            <person name="Zeng Q."/>
            <person name="Gargeya S."/>
            <person name="Fitzgerald M."/>
            <person name="Haas B."/>
            <person name="Abouelleil A."/>
            <person name="Alvarado L."/>
            <person name="Arachchi H.M."/>
            <person name="Berlin A.M."/>
            <person name="Chapman S.B."/>
            <person name="Goldberg J."/>
            <person name="Griggs A."/>
            <person name="Gujja S."/>
            <person name="Hansen M."/>
            <person name="Howarth C."/>
            <person name="Imamovic A."/>
            <person name="Larimer J."/>
            <person name="McCowan C."/>
            <person name="Murphy C."/>
            <person name="Neiman D."/>
            <person name="Pearson M."/>
            <person name="Priest M."/>
            <person name="Roberts A."/>
            <person name="Saif S."/>
            <person name="Shea T."/>
            <person name="Sisk P."/>
            <person name="Sykes S."/>
            <person name="Wortman J."/>
            <person name="Nusbaum C."/>
            <person name="Birren B."/>
        </authorList>
    </citation>
    <scope>NUCLEOTIDE SEQUENCE</scope>
    <source>
        <strain evidence="3">ERTm6</strain>
    </source>
</reference>
<dbReference type="AlphaFoldDB" id="H8ZCI6"/>
<dbReference type="Proteomes" id="UP000054524">
    <property type="component" value="Unassembled WGS sequence"/>
</dbReference>
<evidence type="ECO:0000256" key="1">
    <source>
        <dbReference type="SAM" id="MobiDB-lite"/>
    </source>
</evidence>
<proteinExistence type="predicted"/>
<dbReference type="EMBL" id="AKIJ01000005">
    <property type="protein sequence ID" value="KFG25477.1"/>
    <property type="molecule type" value="Genomic_DNA"/>
</dbReference>
<reference evidence="3 4" key="3">
    <citation type="journal article" date="2014" name="Genome Announc.">
        <title>Genome Sequence of the Microsporidian Species Nematocida sp1 Strain ERTm6 (ATCC PRA-372).</title>
        <authorList>
            <person name="Bakowski M.A."/>
            <person name="Priest M."/>
            <person name="Young S."/>
            <person name="Cuomo C.A."/>
            <person name="Troemel E.R."/>
        </authorList>
    </citation>
    <scope>NUCLEOTIDE SEQUENCE [LARGE SCALE GENOMIC DNA]</scope>
    <source>
        <strain evidence="3 4">ERTm6</strain>
    </source>
</reference>
<keyword evidence="4" id="KW-1185">Reference proteome</keyword>
<dbReference type="EMBL" id="JH604635">
    <property type="protein sequence ID" value="EHY65822.1"/>
    <property type="molecule type" value="Genomic_DNA"/>
</dbReference>
<evidence type="ECO:0000313" key="2">
    <source>
        <dbReference type="EMBL" id="EHY65822.1"/>
    </source>
</evidence>